<feature type="domain" description="Glycosyltransferase subfamily 4-like N-terminal" evidence="5">
    <location>
        <begin position="26"/>
        <end position="174"/>
    </location>
</feature>
<gene>
    <name evidence="6" type="ORF">sS8_3255</name>
</gene>
<reference evidence="6 7" key="1">
    <citation type="submission" date="2016-12" db="EMBL/GenBank/DDBJ databases">
        <title>Genome sequencing of Methylocaldum marinum.</title>
        <authorList>
            <person name="Takeuchi M."/>
            <person name="Kamagata Y."/>
            <person name="Hiraoka S."/>
            <person name="Oshima K."/>
            <person name="Hattori M."/>
            <person name="Iwasaki W."/>
        </authorList>
    </citation>
    <scope>NUCLEOTIDE SEQUENCE [LARGE SCALE GENOMIC DNA]</scope>
    <source>
        <strain evidence="6 7">S8</strain>
    </source>
</reference>
<keyword evidence="2 6" id="KW-0328">Glycosyltransferase</keyword>
<evidence type="ECO:0000313" key="6">
    <source>
        <dbReference type="EMBL" id="BBA35198.1"/>
    </source>
</evidence>
<keyword evidence="7" id="KW-1185">Reference proteome</keyword>
<dbReference type="EMBL" id="AP017928">
    <property type="protein sequence ID" value="BBA35198.1"/>
    <property type="molecule type" value="Genomic_DNA"/>
</dbReference>
<dbReference type="KEGG" id="mmai:sS8_3255"/>
<dbReference type="RefSeq" id="WP_232020331.1">
    <property type="nucleotide sequence ID" value="NZ_AP017928.1"/>
</dbReference>
<dbReference type="Proteomes" id="UP000266313">
    <property type="component" value="Chromosome"/>
</dbReference>
<evidence type="ECO:0000259" key="4">
    <source>
        <dbReference type="Pfam" id="PF00534"/>
    </source>
</evidence>
<dbReference type="PANTHER" id="PTHR12526">
    <property type="entry name" value="GLYCOSYLTRANSFERASE"/>
    <property type="match status" value="1"/>
</dbReference>
<sequence>MYTMPIFPELKIMKVLHVEMGRHLYGGARQVAYLLNGLSRFPGRHVLACGDGAEIVGAVQNPAVEIRPLPFRGDADVVFIGRLRRLIRNENPNVLHIHSRRGDLLAALAGRLEKVPMIHSRRVDNPPRWVDTRVKFPLFETIVTISEGIRAVLIEAGVRPERVICVPSAVDTGRYRPVRDEGWFRLEFGLAQDETAFGMIAQMIARKGHDVLFDALPEVLAQHPKTRVLLFGQGPMEDELRTSVRDRGLQSAVTFAGYRNDMARVIPCLDLVVHPAWMEGLGVSLLEAAACAVPIVATRAGGMPEIVQDGINGRLIDPGDSAALASALVDLLNDTALRRQLGHAGRRLVLERFSVDAMVEGNYRVYRSVSGGANLGADSDA</sequence>
<dbReference type="PANTHER" id="PTHR12526:SF640">
    <property type="entry name" value="COLANIC ACID BIOSYNTHESIS GLYCOSYLTRANSFERASE WCAL-RELATED"/>
    <property type="match status" value="1"/>
</dbReference>
<dbReference type="InterPro" id="IPR028098">
    <property type="entry name" value="Glyco_trans_4-like_N"/>
</dbReference>
<dbReference type="GO" id="GO:0016757">
    <property type="term" value="F:glycosyltransferase activity"/>
    <property type="evidence" value="ECO:0007669"/>
    <property type="project" value="UniProtKB-KW"/>
</dbReference>
<dbReference type="AlphaFoldDB" id="A0A250KU58"/>
<comment type="similarity">
    <text evidence="1">Belongs to the glycosyltransferase group 1 family. Glycosyltransferase 4 subfamily.</text>
</comment>
<dbReference type="Gene3D" id="3.40.50.2000">
    <property type="entry name" value="Glycogen Phosphorylase B"/>
    <property type="match status" value="2"/>
</dbReference>
<protein>
    <submittedName>
        <fullName evidence="6">GDP-mannose-dependent alpha-(1-6)-phosphatidylinositol monomannoside mannosyltransferase</fullName>
    </submittedName>
</protein>
<organism evidence="6 7">
    <name type="scientific">Methylocaldum marinum</name>
    <dbReference type="NCBI Taxonomy" id="1432792"/>
    <lineage>
        <taxon>Bacteria</taxon>
        <taxon>Pseudomonadati</taxon>
        <taxon>Pseudomonadota</taxon>
        <taxon>Gammaproteobacteria</taxon>
        <taxon>Methylococcales</taxon>
        <taxon>Methylococcaceae</taxon>
        <taxon>Methylocaldum</taxon>
    </lineage>
</organism>
<dbReference type="Pfam" id="PF00534">
    <property type="entry name" value="Glycos_transf_1"/>
    <property type="match status" value="1"/>
</dbReference>
<evidence type="ECO:0000256" key="1">
    <source>
        <dbReference type="ARBA" id="ARBA00009481"/>
    </source>
</evidence>
<evidence type="ECO:0000256" key="3">
    <source>
        <dbReference type="ARBA" id="ARBA00022679"/>
    </source>
</evidence>
<evidence type="ECO:0000313" key="7">
    <source>
        <dbReference type="Proteomes" id="UP000266313"/>
    </source>
</evidence>
<dbReference type="Pfam" id="PF13439">
    <property type="entry name" value="Glyco_transf_4"/>
    <property type="match status" value="1"/>
</dbReference>
<accession>A0A250KU58</accession>
<name>A0A250KU58_9GAMM</name>
<keyword evidence="3 6" id="KW-0808">Transferase</keyword>
<dbReference type="InterPro" id="IPR001296">
    <property type="entry name" value="Glyco_trans_1"/>
</dbReference>
<proteinExistence type="inferred from homology"/>
<feature type="domain" description="Glycosyl transferase family 1" evidence="4">
    <location>
        <begin position="189"/>
        <end position="347"/>
    </location>
</feature>
<dbReference type="CDD" id="cd03801">
    <property type="entry name" value="GT4_PimA-like"/>
    <property type="match status" value="1"/>
</dbReference>
<dbReference type="SUPFAM" id="SSF53756">
    <property type="entry name" value="UDP-Glycosyltransferase/glycogen phosphorylase"/>
    <property type="match status" value="1"/>
</dbReference>
<evidence type="ECO:0000259" key="5">
    <source>
        <dbReference type="Pfam" id="PF13439"/>
    </source>
</evidence>
<evidence type="ECO:0000256" key="2">
    <source>
        <dbReference type="ARBA" id="ARBA00022676"/>
    </source>
</evidence>